<dbReference type="GO" id="GO:0008483">
    <property type="term" value="F:transaminase activity"/>
    <property type="evidence" value="ECO:0007669"/>
    <property type="project" value="UniProtKB-KW"/>
</dbReference>
<comment type="caution">
    <text evidence="7">The sequence shown here is derived from an EMBL/GenBank/DDBJ whole genome shotgun (WGS) entry which is preliminary data.</text>
</comment>
<dbReference type="EMBL" id="JBBUTF010000012">
    <property type="protein sequence ID" value="MEK8027107.1"/>
    <property type="molecule type" value="Genomic_DNA"/>
</dbReference>
<gene>
    <name evidence="7" type="ORF">AACH11_14145</name>
</gene>
<dbReference type="Proteomes" id="UP001368500">
    <property type="component" value="Unassembled WGS sequence"/>
</dbReference>
<dbReference type="InterPro" id="IPR015424">
    <property type="entry name" value="PyrdxlP-dep_Trfase"/>
</dbReference>
<comment type="cofactor">
    <cofactor evidence="1">
        <name>pyridoxal 5'-phosphate</name>
        <dbReference type="ChEBI" id="CHEBI:597326"/>
    </cofactor>
</comment>
<dbReference type="Pfam" id="PF00155">
    <property type="entry name" value="Aminotran_1_2"/>
    <property type="match status" value="1"/>
</dbReference>
<evidence type="ECO:0000256" key="2">
    <source>
        <dbReference type="ARBA" id="ARBA00022576"/>
    </source>
</evidence>
<keyword evidence="4" id="KW-0663">Pyridoxal phosphate</keyword>
<dbReference type="Gene3D" id="3.90.1150.10">
    <property type="entry name" value="Aspartate Aminotransferase, domain 1"/>
    <property type="match status" value="1"/>
</dbReference>
<dbReference type="Gene3D" id="3.40.640.10">
    <property type="entry name" value="Type I PLP-dependent aspartate aminotransferase-like (Major domain)"/>
    <property type="match status" value="1"/>
</dbReference>
<evidence type="ECO:0000259" key="6">
    <source>
        <dbReference type="Pfam" id="PF00155"/>
    </source>
</evidence>
<feature type="compositionally biased region" description="Low complexity" evidence="5">
    <location>
        <begin position="380"/>
        <end position="389"/>
    </location>
</feature>
<reference evidence="7 8" key="1">
    <citation type="submission" date="2024-04" db="EMBL/GenBank/DDBJ databases">
        <title>Novel species of the genus Ideonella isolated from streams.</title>
        <authorList>
            <person name="Lu H."/>
        </authorList>
    </citation>
    <scope>NUCLEOTIDE SEQUENCE [LARGE SCALE GENOMIC DNA]</scope>
    <source>
        <strain evidence="7 8">BYS139W</strain>
    </source>
</reference>
<name>A0ABU9BDR0_9BURK</name>
<dbReference type="PANTHER" id="PTHR42790">
    <property type="entry name" value="AMINOTRANSFERASE"/>
    <property type="match status" value="1"/>
</dbReference>
<evidence type="ECO:0000256" key="3">
    <source>
        <dbReference type="ARBA" id="ARBA00022679"/>
    </source>
</evidence>
<dbReference type="SUPFAM" id="SSF53383">
    <property type="entry name" value="PLP-dependent transferases"/>
    <property type="match status" value="1"/>
</dbReference>
<evidence type="ECO:0000313" key="7">
    <source>
        <dbReference type="EMBL" id="MEK8027107.1"/>
    </source>
</evidence>
<evidence type="ECO:0000256" key="4">
    <source>
        <dbReference type="ARBA" id="ARBA00022898"/>
    </source>
</evidence>
<dbReference type="PANTHER" id="PTHR42790:SF19">
    <property type="entry name" value="KYNURENINE_ALPHA-AMINOADIPATE AMINOTRANSFERASE, MITOCHONDRIAL"/>
    <property type="match status" value="1"/>
</dbReference>
<accession>A0ABU9BDR0</accession>
<feature type="region of interest" description="Disordered" evidence="5">
    <location>
        <begin position="376"/>
        <end position="396"/>
    </location>
</feature>
<evidence type="ECO:0000256" key="1">
    <source>
        <dbReference type="ARBA" id="ARBA00001933"/>
    </source>
</evidence>
<evidence type="ECO:0000256" key="5">
    <source>
        <dbReference type="SAM" id="MobiDB-lite"/>
    </source>
</evidence>
<evidence type="ECO:0000313" key="8">
    <source>
        <dbReference type="Proteomes" id="UP001368500"/>
    </source>
</evidence>
<dbReference type="InterPro" id="IPR015421">
    <property type="entry name" value="PyrdxlP-dep_Trfase_major"/>
</dbReference>
<proteinExistence type="predicted"/>
<dbReference type="InterPro" id="IPR050859">
    <property type="entry name" value="Class-I_PLP-dep_aminotransf"/>
</dbReference>
<keyword evidence="2 7" id="KW-0032">Aminotransferase</keyword>
<dbReference type="RefSeq" id="WP_341374885.1">
    <property type="nucleotide sequence ID" value="NZ_JBBUTF010000012.1"/>
</dbReference>
<dbReference type="InterPro" id="IPR004839">
    <property type="entry name" value="Aminotransferase_I/II_large"/>
</dbReference>
<sequence length="459" mass="47645">MDLSLFNPAFAQPAGSPIRELFPYLGRPGMLSLAGGYPSPALFDAEGLRAAAAAALADPAGTLQYGATEGTPALREALAGLSRQRGLAADAGDILVTTGSQQGFDLLLRVLLQPGDVVLVESPTYPAVLQALTLAGVQALPVPMDRDGLRVDAIEPLLAGLPPGRRPRLLYTVPSYSNPRGSRMPQARRAALVALAVRHRFLIVEDDPYGELRFDAEASPGAQAGVGPAAVGPVGADGSARASRHADPAAAAITPLHALGHALCGPVDNPVIHLSSLSKTVAPALRIGWMLASEPLRRRCAIAKQTVDLCTSPLSQAVAAHYLASGRYAPTVEAARQAYARRARVLTDGLRALPGDALQVEPPRGGMFLWLEDDGGAGAAGRRPSTSTPTPTPDPRRLFDAAVAEGVLFVPGAAFHVTPPSGLCLRLSFAALDEAALGEAVQRLARAWARALEPVPTAA</sequence>
<organism evidence="7 8">
    <name type="scientific">Pseudaquabacterium rugosum</name>
    <dbReference type="NCBI Taxonomy" id="2984194"/>
    <lineage>
        <taxon>Bacteria</taxon>
        <taxon>Pseudomonadati</taxon>
        <taxon>Pseudomonadota</taxon>
        <taxon>Betaproteobacteria</taxon>
        <taxon>Burkholderiales</taxon>
        <taxon>Sphaerotilaceae</taxon>
        <taxon>Pseudaquabacterium</taxon>
    </lineage>
</organism>
<feature type="domain" description="Aminotransferase class I/classII large" evidence="6">
    <location>
        <begin position="52"/>
        <end position="444"/>
    </location>
</feature>
<keyword evidence="3" id="KW-0808">Transferase</keyword>
<keyword evidence="8" id="KW-1185">Reference proteome</keyword>
<dbReference type="CDD" id="cd00609">
    <property type="entry name" value="AAT_like"/>
    <property type="match status" value="1"/>
</dbReference>
<dbReference type="InterPro" id="IPR015422">
    <property type="entry name" value="PyrdxlP-dep_Trfase_small"/>
</dbReference>
<protein>
    <submittedName>
        <fullName evidence="7">PLP-dependent aminotransferase family protein</fullName>
    </submittedName>
</protein>